<gene>
    <name evidence="2" type="ORF">Ocin01_00014</name>
</gene>
<dbReference type="Proteomes" id="UP000094527">
    <property type="component" value="Unassembled WGS sequence"/>
</dbReference>
<dbReference type="AlphaFoldDB" id="A0A1D2NNK1"/>
<sequence length="295" mass="33659">MATSNLNINPTSSLVASNEIASHALPSLTGKALVKMFLKNLKERMKEDPKFKLVLLGGSIYFVTRVLKFDRLNVWPFSPIFDWCYNKITLPESCIMWGGEIEPDVHFGRLGYSRCLESDPHVLEKYGIPMNTEKCIRSGITYIPGEKYQQFDLNEFDSKVTPMTWTYGPLTDPTFITPTCWFNDMSGENREFELFQRSMRIFGYLPPDAYHDLYQHCKVMLLRTNQHLIRIGDPDDKMYIIVSGAVDVYSNGVGPHGDFVRLRTAMHGGQIFSLFSIIDAITVSTQLTSNKNNIL</sequence>
<organism evidence="2 3">
    <name type="scientific">Orchesella cincta</name>
    <name type="common">Springtail</name>
    <name type="synonym">Podura cincta</name>
    <dbReference type="NCBI Taxonomy" id="48709"/>
    <lineage>
        <taxon>Eukaryota</taxon>
        <taxon>Metazoa</taxon>
        <taxon>Ecdysozoa</taxon>
        <taxon>Arthropoda</taxon>
        <taxon>Hexapoda</taxon>
        <taxon>Collembola</taxon>
        <taxon>Entomobryomorpha</taxon>
        <taxon>Entomobryoidea</taxon>
        <taxon>Orchesellidae</taxon>
        <taxon>Orchesellinae</taxon>
        <taxon>Orchesella</taxon>
    </lineage>
</organism>
<reference evidence="2 3" key="1">
    <citation type="journal article" date="2016" name="Genome Biol. Evol.">
        <title>Gene Family Evolution Reflects Adaptation to Soil Environmental Stressors in the Genome of the Collembolan Orchesella cincta.</title>
        <authorList>
            <person name="Faddeeva-Vakhrusheva A."/>
            <person name="Derks M.F."/>
            <person name="Anvar S.Y."/>
            <person name="Agamennone V."/>
            <person name="Suring W."/>
            <person name="Smit S."/>
            <person name="van Straalen N.M."/>
            <person name="Roelofs D."/>
        </authorList>
    </citation>
    <scope>NUCLEOTIDE SEQUENCE [LARGE SCALE GENOMIC DNA]</scope>
    <source>
        <tissue evidence="2">Mixed pool</tissue>
    </source>
</reference>
<dbReference type="InterPro" id="IPR000595">
    <property type="entry name" value="cNMP-bd_dom"/>
</dbReference>
<evidence type="ECO:0000313" key="2">
    <source>
        <dbReference type="EMBL" id="ODN06665.1"/>
    </source>
</evidence>
<keyword evidence="3" id="KW-1185">Reference proteome</keyword>
<dbReference type="EMBL" id="LJIJ01000001">
    <property type="protein sequence ID" value="ODN06665.1"/>
    <property type="molecule type" value="Genomic_DNA"/>
</dbReference>
<evidence type="ECO:0000259" key="1">
    <source>
        <dbReference type="PROSITE" id="PS50042"/>
    </source>
</evidence>
<dbReference type="CDD" id="cd00038">
    <property type="entry name" value="CAP_ED"/>
    <property type="match status" value="1"/>
</dbReference>
<dbReference type="Gene3D" id="2.60.120.10">
    <property type="entry name" value="Jelly Rolls"/>
    <property type="match status" value="1"/>
</dbReference>
<name>A0A1D2NNK1_ORCCI</name>
<evidence type="ECO:0000313" key="3">
    <source>
        <dbReference type="Proteomes" id="UP000094527"/>
    </source>
</evidence>
<protein>
    <submittedName>
        <fullName evidence="2">Neuropathy target esterase sws</fullName>
    </submittedName>
</protein>
<comment type="caution">
    <text evidence="2">The sequence shown here is derived from an EMBL/GenBank/DDBJ whole genome shotgun (WGS) entry which is preliminary data.</text>
</comment>
<dbReference type="InterPro" id="IPR014710">
    <property type="entry name" value="RmlC-like_jellyroll"/>
</dbReference>
<dbReference type="STRING" id="48709.A0A1D2NNK1"/>
<accession>A0A1D2NNK1</accession>
<dbReference type="SUPFAM" id="SSF51206">
    <property type="entry name" value="cAMP-binding domain-like"/>
    <property type="match status" value="1"/>
</dbReference>
<dbReference type="PROSITE" id="PS50042">
    <property type="entry name" value="CNMP_BINDING_3"/>
    <property type="match status" value="1"/>
</dbReference>
<proteinExistence type="predicted"/>
<feature type="domain" description="Cyclic nucleotide-binding" evidence="1">
    <location>
        <begin position="201"/>
        <end position="278"/>
    </location>
</feature>
<dbReference type="OrthoDB" id="421051at2759"/>
<dbReference type="InterPro" id="IPR018490">
    <property type="entry name" value="cNMP-bd_dom_sf"/>
</dbReference>